<name>X1NRS8_9ZZZZ</name>
<feature type="non-terminal residue" evidence="1">
    <location>
        <position position="1"/>
    </location>
</feature>
<protein>
    <submittedName>
        <fullName evidence="1">Uncharacterized protein</fullName>
    </submittedName>
</protein>
<comment type="caution">
    <text evidence="1">The sequence shown here is derived from an EMBL/GenBank/DDBJ whole genome shotgun (WGS) entry which is preliminary data.</text>
</comment>
<accession>X1NRS8</accession>
<dbReference type="EMBL" id="BARV01040835">
    <property type="protein sequence ID" value="GAI46762.1"/>
    <property type="molecule type" value="Genomic_DNA"/>
</dbReference>
<proteinExistence type="predicted"/>
<sequence length="33" mass="3729">ISFSIYYIKAHHLPLDKIADYAAPAVNDKGRKL</sequence>
<reference evidence="1" key="1">
    <citation type="journal article" date="2014" name="Front. Microbiol.">
        <title>High frequency of phylogenetically diverse reductive dehalogenase-homologous genes in deep subseafloor sedimentary metagenomes.</title>
        <authorList>
            <person name="Kawai M."/>
            <person name="Futagami T."/>
            <person name="Toyoda A."/>
            <person name="Takaki Y."/>
            <person name="Nishi S."/>
            <person name="Hori S."/>
            <person name="Arai W."/>
            <person name="Tsubouchi T."/>
            <person name="Morono Y."/>
            <person name="Uchiyama I."/>
            <person name="Ito T."/>
            <person name="Fujiyama A."/>
            <person name="Inagaki F."/>
            <person name="Takami H."/>
        </authorList>
    </citation>
    <scope>NUCLEOTIDE SEQUENCE</scope>
    <source>
        <strain evidence="1">Expedition CK06-06</strain>
    </source>
</reference>
<evidence type="ECO:0000313" key="1">
    <source>
        <dbReference type="EMBL" id="GAI46762.1"/>
    </source>
</evidence>
<dbReference type="AlphaFoldDB" id="X1NRS8"/>
<gene>
    <name evidence="1" type="ORF">S06H3_62077</name>
</gene>
<organism evidence="1">
    <name type="scientific">marine sediment metagenome</name>
    <dbReference type="NCBI Taxonomy" id="412755"/>
    <lineage>
        <taxon>unclassified sequences</taxon>
        <taxon>metagenomes</taxon>
        <taxon>ecological metagenomes</taxon>
    </lineage>
</organism>